<feature type="non-terminal residue" evidence="2">
    <location>
        <position position="1"/>
    </location>
</feature>
<feature type="compositionally biased region" description="Basic and acidic residues" evidence="1">
    <location>
        <begin position="16"/>
        <end position="25"/>
    </location>
</feature>
<organism evidence="2">
    <name type="scientific">Homalodisca liturata</name>
    <dbReference type="NCBI Taxonomy" id="320908"/>
    <lineage>
        <taxon>Eukaryota</taxon>
        <taxon>Metazoa</taxon>
        <taxon>Ecdysozoa</taxon>
        <taxon>Arthropoda</taxon>
        <taxon>Hexapoda</taxon>
        <taxon>Insecta</taxon>
        <taxon>Pterygota</taxon>
        <taxon>Neoptera</taxon>
        <taxon>Paraneoptera</taxon>
        <taxon>Hemiptera</taxon>
        <taxon>Auchenorrhyncha</taxon>
        <taxon>Membracoidea</taxon>
        <taxon>Cicadellidae</taxon>
        <taxon>Cicadellinae</taxon>
        <taxon>Proconiini</taxon>
        <taxon>Homalodisca</taxon>
    </lineage>
</organism>
<dbReference type="EMBL" id="GECU01005695">
    <property type="protein sequence ID" value="JAT02012.1"/>
    <property type="molecule type" value="Transcribed_RNA"/>
</dbReference>
<feature type="non-terminal residue" evidence="2">
    <location>
        <position position="159"/>
    </location>
</feature>
<dbReference type="AlphaFoldDB" id="A0A1B6JS34"/>
<evidence type="ECO:0000256" key="1">
    <source>
        <dbReference type="SAM" id="MobiDB-lite"/>
    </source>
</evidence>
<evidence type="ECO:0000313" key="2">
    <source>
        <dbReference type="EMBL" id="JAT02012.1"/>
    </source>
</evidence>
<feature type="compositionally biased region" description="Acidic residues" evidence="1">
    <location>
        <begin position="94"/>
        <end position="104"/>
    </location>
</feature>
<protein>
    <submittedName>
        <fullName evidence="2">Uncharacterized protein</fullName>
    </submittedName>
</protein>
<gene>
    <name evidence="2" type="ORF">g.58546</name>
</gene>
<feature type="region of interest" description="Disordered" evidence="1">
    <location>
        <begin position="125"/>
        <end position="159"/>
    </location>
</feature>
<feature type="region of interest" description="Disordered" evidence="1">
    <location>
        <begin position="1"/>
        <end position="27"/>
    </location>
</feature>
<feature type="region of interest" description="Disordered" evidence="1">
    <location>
        <begin position="56"/>
        <end position="77"/>
    </location>
</feature>
<feature type="compositionally biased region" description="Polar residues" evidence="1">
    <location>
        <begin position="56"/>
        <end position="67"/>
    </location>
</feature>
<sequence length="159" mass="17912">SDIEVCSETSDGPAVESDHDTRSEIDNDDFYIDNECGLDQPESSYTEFEDLFDNNLPSTSAEISQPKPNLREKTNRSCKSKANYLYQESFELFNDDSDIDPDYSPEDHPPSKRFACLSRRLQDSPPISVQCSQAPIQSGSSQRDQRSPQTSFNDPQDNG</sequence>
<reference evidence="2" key="1">
    <citation type="submission" date="2015-11" db="EMBL/GenBank/DDBJ databases">
        <title>De novo transcriptome assembly of four potential Pierce s Disease insect vectors from Arizona vineyards.</title>
        <authorList>
            <person name="Tassone E.E."/>
        </authorList>
    </citation>
    <scope>NUCLEOTIDE SEQUENCE</scope>
</reference>
<accession>A0A1B6JS34</accession>
<proteinExistence type="predicted"/>
<name>A0A1B6JS34_9HEMI</name>
<feature type="region of interest" description="Disordered" evidence="1">
    <location>
        <begin position="94"/>
        <end position="113"/>
    </location>
</feature>